<organism evidence="1 2">
    <name type="scientific">Vibrio ouci</name>
    <dbReference type="NCBI Taxonomy" id="2499078"/>
    <lineage>
        <taxon>Bacteria</taxon>
        <taxon>Pseudomonadati</taxon>
        <taxon>Pseudomonadota</taxon>
        <taxon>Gammaproteobacteria</taxon>
        <taxon>Vibrionales</taxon>
        <taxon>Vibrionaceae</taxon>
        <taxon>Vibrio</taxon>
    </lineage>
</organism>
<gene>
    <name evidence="1" type="ORF">ELS82_23650</name>
</gene>
<comment type="caution">
    <text evidence="1">The sequence shown here is derived from an EMBL/GenBank/DDBJ whole genome shotgun (WGS) entry which is preliminary data.</text>
</comment>
<protein>
    <submittedName>
        <fullName evidence="1">Uncharacterized protein</fullName>
    </submittedName>
</protein>
<dbReference type="AlphaFoldDB" id="A0A4Y8W8D4"/>
<name>A0A4Y8W8D4_9VIBR</name>
<sequence>MDPSSNLLPKCTCYLLSNANAKLSSEQRDHLPNPLCRKHLSRFKPKMPSVANLLKFIVMAQLSKMAI</sequence>
<evidence type="ECO:0000313" key="2">
    <source>
        <dbReference type="Proteomes" id="UP000297753"/>
    </source>
</evidence>
<accession>A0A4Y8W8D4</accession>
<keyword evidence="2" id="KW-1185">Reference proteome</keyword>
<proteinExistence type="predicted"/>
<reference evidence="1 2" key="1">
    <citation type="submission" date="2019-01" db="EMBL/GenBank/DDBJ databases">
        <title>Vibrio BEI176 sp. nov, a marine bacterium isolated from China: eastern marignal seas.</title>
        <authorList>
            <person name="Li B."/>
        </authorList>
    </citation>
    <scope>NUCLEOTIDE SEQUENCE [LARGE SCALE GENOMIC DNA]</scope>
    <source>
        <strain evidence="1 2">BEI176</strain>
    </source>
</reference>
<dbReference type="EMBL" id="SATR01000101">
    <property type="protein sequence ID" value="TFH89179.1"/>
    <property type="molecule type" value="Genomic_DNA"/>
</dbReference>
<evidence type="ECO:0000313" key="1">
    <source>
        <dbReference type="EMBL" id="TFH89179.1"/>
    </source>
</evidence>
<dbReference type="Proteomes" id="UP000297753">
    <property type="component" value="Unassembled WGS sequence"/>
</dbReference>